<sequence length="83" mass="8626">MGHALVNSAGRVNNNSRRPVSIKIIDKGPCAGRLGRGVGTRGNAARLARGAREPRTDTVPAFVAPAAPQEKQTTRSQGSKPPA</sequence>
<protein>
    <submittedName>
        <fullName evidence="2">Uncharacterized protein</fullName>
    </submittedName>
</protein>
<evidence type="ECO:0000313" key="2">
    <source>
        <dbReference type="EMBL" id="CAH4004546.1"/>
    </source>
</evidence>
<dbReference type="EMBL" id="CALOZG010000003">
    <property type="protein sequence ID" value="CAH4004546.1"/>
    <property type="molecule type" value="Genomic_DNA"/>
</dbReference>
<reference evidence="2" key="1">
    <citation type="submission" date="2022-05" db="EMBL/GenBank/DDBJ databases">
        <authorList>
            <person name="Okamura Y."/>
        </authorList>
    </citation>
    <scope>NUCLEOTIDE SEQUENCE</scope>
</reference>
<evidence type="ECO:0000313" key="3">
    <source>
        <dbReference type="Proteomes" id="UP001152562"/>
    </source>
</evidence>
<gene>
    <name evidence="2" type="ORF">PIBRA_LOCUS2838</name>
</gene>
<dbReference type="AlphaFoldDB" id="A0A9P0TAL1"/>
<proteinExistence type="predicted"/>
<organism evidence="2 3">
    <name type="scientific">Pieris brassicae</name>
    <name type="common">White butterfly</name>
    <name type="synonym">Large white butterfly</name>
    <dbReference type="NCBI Taxonomy" id="7116"/>
    <lineage>
        <taxon>Eukaryota</taxon>
        <taxon>Metazoa</taxon>
        <taxon>Ecdysozoa</taxon>
        <taxon>Arthropoda</taxon>
        <taxon>Hexapoda</taxon>
        <taxon>Insecta</taxon>
        <taxon>Pterygota</taxon>
        <taxon>Neoptera</taxon>
        <taxon>Endopterygota</taxon>
        <taxon>Lepidoptera</taxon>
        <taxon>Glossata</taxon>
        <taxon>Ditrysia</taxon>
        <taxon>Papilionoidea</taxon>
        <taxon>Pieridae</taxon>
        <taxon>Pierinae</taxon>
        <taxon>Pieris</taxon>
    </lineage>
</organism>
<feature type="region of interest" description="Disordered" evidence="1">
    <location>
        <begin position="36"/>
        <end position="56"/>
    </location>
</feature>
<dbReference type="Proteomes" id="UP001152562">
    <property type="component" value="Unassembled WGS sequence"/>
</dbReference>
<name>A0A9P0TAL1_PIEBR</name>
<evidence type="ECO:0000256" key="1">
    <source>
        <dbReference type="SAM" id="MobiDB-lite"/>
    </source>
</evidence>
<accession>A0A9P0TAL1</accession>
<comment type="caution">
    <text evidence="2">The sequence shown here is derived from an EMBL/GenBank/DDBJ whole genome shotgun (WGS) entry which is preliminary data.</text>
</comment>
<keyword evidence="3" id="KW-1185">Reference proteome</keyword>